<evidence type="ECO:0000256" key="6">
    <source>
        <dbReference type="ARBA" id="ARBA00022826"/>
    </source>
</evidence>
<sequence length="217" mass="23637">MTERELKPDRLSAFSDGVFAVIITILVLELKPPHSPSFEALLSLWPTAVSYAVSYLFIAIVWINHHHLLRYAEVATSRLIWGTFAHLFAVSLMPFSTAWIAQTDLAAVPVSAYAGVFVLVNATYILLCMEVIDRPQSKDVPRRARMMMRARSVVTLGLFASAAVVALKHPIGGMTLICLCLVVYLRPEAPEIKSGRHGADVSGSRLSPTGLAGPPLA</sequence>
<feature type="transmembrane region" description="Helical" evidence="14">
    <location>
        <begin position="79"/>
        <end position="100"/>
    </location>
</feature>
<comment type="similarity">
    <text evidence="2">Belongs to the TMEM175 family.</text>
</comment>
<evidence type="ECO:0000313" key="16">
    <source>
        <dbReference type="Proteomes" id="UP000243904"/>
    </source>
</evidence>
<protein>
    <submittedName>
        <fullName evidence="15">Uncharacterized membrane protein</fullName>
    </submittedName>
</protein>
<evidence type="ECO:0000256" key="13">
    <source>
        <dbReference type="SAM" id="MobiDB-lite"/>
    </source>
</evidence>
<keyword evidence="6" id="KW-0631">Potassium channel</keyword>
<evidence type="ECO:0000256" key="5">
    <source>
        <dbReference type="ARBA" id="ARBA00022692"/>
    </source>
</evidence>
<organism evidence="15 16">
    <name type="scientific">Bradyrhizobium canariense</name>
    <dbReference type="NCBI Taxonomy" id="255045"/>
    <lineage>
        <taxon>Bacteria</taxon>
        <taxon>Pseudomonadati</taxon>
        <taxon>Pseudomonadota</taxon>
        <taxon>Alphaproteobacteria</taxon>
        <taxon>Hyphomicrobiales</taxon>
        <taxon>Nitrobacteraceae</taxon>
        <taxon>Bradyrhizobium</taxon>
    </lineage>
</organism>
<evidence type="ECO:0000256" key="2">
    <source>
        <dbReference type="ARBA" id="ARBA00006920"/>
    </source>
</evidence>
<evidence type="ECO:0000256" key="14">
    <source>
        <dbReference type="SAM" id="Phobius"/>
    </source>
</evidence>
<evidence type="ECO:0000313" key="15">
    <source>
        <dbReference type="EMBL" id="SDT54572.1"/>
    </source>
</evidence>
<dbReference type="EMBL" id="LT629750">
    <property type="protein sequence ID" value="SDT54572.1"/>
    <property type="molecule type" value="Genomic_DNA"/>
</dbReference>
<keyword evidence="11" id="KW-0407">Ion channel</keyword>
<dbReference type="InterPro" id="IPR010617">
    <property type="entry name" value="TMEM175-like"/>
</dbReference>
<keyword evidence="9" id="KW-0406">Ion transport</keyword>
<keyword evidence="16" id="KW-1185">Reference proteome</keyword>
<feature type="region of interest" description="Disordered" evidence="13">
    <location>
        <begin position="194"/>
        <end position="217"/>
    </location>
</feature>
<evidence type="ECO:0000256" key="7">
    <source>
        <dbReference type="ARBA" id="ARBA00022958"/>
    </source>
</evidence>
<keyword evidence="8 14" id="KW-1133">Transmembrane helix</keyword>
<evidence type="ECO:0000256" key="9">
    <source>
        <dbReference type="ARBA" id="ARBA00023065"/>
    </source>
</evidence>
<gene>
    <name evidence="15" type="ORF">SAMN05444158_6913</name>
</gene>
<evidence type="ECO:0000256" key="10">
    <source>
        <dbReference type="ARBA" id="ARBA00023136"/>
    </source>
</evidence>
<comment type="subcellular location">
    <subcellularLocation>
        <location evidence="1">Membrane</location>
        <topology evidence="1">Multi-pass membrane protein</topology>
    </subcellularLocation>
</comment>
<accession>A0A1H2B938</accession>
<evidence type="ECO:0000256" key="11">
    <source>
        <dbReference type="ARBA" id="ARBA00023303"/>
    </source>
</evidence>
<feature type="transmembrane region" description="Helical" evidence="14">
    <location>
        <begin position="12"/>
        <end position="30"/>
    </location>
</feature>
<dbReference type="GO" id="GO:0016020">
    <property type="term" value="C:membrane"/>
    <property type="evidence" value="ECO:0007669"/>
    <property type="project" value="UniProtKB-SubCell"/>
</dbReference>
<evidence type="ECO:0000256" key="8">
    <source>
        <dbReference type="ARBA" id="ARBA00022989"/>
    </source>
</evidence>
<name>A0A1H2B938_9BRAD</name>
<evidence type="ECO:0000256" key="3">
    <source>
        <dbReference type="ARBA" id="ARBA00022448"/>
    </source>
</evidence>
<dbReference type="RefSeq" id="WP_146690502.1">
    <property type="nucleotide sequence ID" value="NZ_LT629750.1"/>
</dbReference>
<feature type="transmembrane region" description="Helical" evidence="14">
    <location>
        <begin position="42"/>
        <end position="63"/>
    </location>
</feature>
<dbReference type="Proteomes" id="UP000243904">
    <property type="component" value="Chromosome I"/>
</dbReference>
<feature type="transmembrane region" description="Helical" evidence="14">
    <location>
        <begin position="153"/>
        <end position="185"/>
    </location>
</feature>
<reference evidence="16" key="1">
    <citation type="submission" date="2016-10" db="EMBL/GenBank/DDBJ databases">
        <authorList>
            <person name="Varghese N."/>
            <person name="Submissions S."/>
        </authorList>
    </citation>
    <scope>NUCLEOTIDE SEQUENCE [LARGE SCALE GENOMIC DNA]</scope>
    <source>
        <strain evidence="16">GAS369</strain>
    </source>
</reference>
<dbReference type="GO" id="GO:0015252">
    <property type="term" value="F:proton channel activity"/>
    <property type="evidence" value="ECO:0007669"/>
    <property type="project" value="InterPro"/>
</dbReference>
<keyword evidence="3" id="KW-0813">Transport</keyword>
<keyword evidence="4" id="KW-0633">Potassium transport</keyword>
<dbReference type="AlphaFoldDB" id="A0A1H2B938"/>
<evidence type="ECO:0000256" key="4">
    <source>
        <dbReference type="ARBA" id="ARBA00022538"/>
    </source>
</evidence>
<evidence type="ECO:0000256" key="1">
    <source>
        <dbReference type="ARBA" id="ARBA00004141"/>
    </source>
</evidence>
<comment type="catalytic activity">
    <reaction evidence="12">
        <text>K(+)(in) = K(+)(out)</text>
        <dbReference type="Rhea" id="RHEA:29463"/>
        <dbReference type="ChEBI" id="CHEBI:29103"/>
    </reaction>
</comment>
<feature type="transmembrane region" description="Helical" evidence="14">
    <location>
        <begin position="112"/>
        <end position="132"/>
    </location>
</feature>
<dbReference type="Pfam" id="PF06736">
    <property type="entry name" value="TMEM175"/>
    <property type="match status" value="1"/>
</dbReference>
<dbReference type="GO" id="GO:0005267">
    <property type="term" value="F:potassium channel activity"/>
    <property type="evidence" value="ECO:0007669"/>
    <property type="project" value="UniProtKB-KW"/>
</dbReference>
<evidence type="ECO:0000256" key="12">
    <source>
        <dbReference type="ARBA" id="ARBA00034430"/>
    </source>
</evidence>
<keyword evidence="5 14" id="KW-0812">Transmembrane</keyword>
<keyword evidence="10 14" id="KW-0472">Membrane</keyword>
<proteinExistence type="inferred from homology"/>
<keyword evidence="7" id="KW-0630">Potassium</keyword>